<protein>
    <submittedName>
        <fullName evidence="2">Endonuclease, Uma2 family (Restriction endonuclease fold)</fullName>
    </submittedName>
</protein>
<accession>A0A212QWZ5</accession>
<dbReference type="PANTHER" id="PTHR34107">
    <property type="entry name" value="SLL0198 PROTEIN-RELATED"/>
    <property type="match status" value="1"/>
</dbReference>
<proteinExistence type="predicted"/>
<dbReference type="Pfam" id="PF05685">
    <property type="entry name" value="Uma2"/>
    <property type="match status" value="1"/>
</dbReference>
<organism evidence="2 3">
    <name type="scientific">Thermoflexus hugenholtzii JAD2</name>
    <dbReference type="NCBI Taxonomy" id="877466"/>
    <lineage>
        <taxon>Bacteria</taxon>
        <taxon>Bacillati</taxon>
        <taxon>Chloroflexota</taxon>
        <taxon>Thermoflexia</taxon>
        <taxon>Thermoflexales</taxon>
        <taxon>Thermoflexaceae</taxon>
        <taxon>Thermoflexus</taxon>
    </lineage>
</organism>
<keyword evidence="2" id="KW-0255">Endonuclease</keyword>
<keyword evidence="3" id="KW-1185">Reference proteome</keyword>
<dbReference type="CDD" id="cd06260">
    <property type="entry name" value="DUF820-like"/>
    <property type="match status" value="1"/>
</dbReference>
<dbReference type="EMBL" id="FYEK01000027">
    <property type="protein sequence ID" value="SNB64232.1"/>
    <property type="molecule type" value="Genomic_DNA"/>
</dbReference>
<evidence type="ECO:0000259" key="1">
    <source>
        <dbReference type="Pfam" id="PF05685"/>
    </source>
</evidence>
<feature type="domain" description="Putative restriction endonuclease" evidence="1">
    <location>
        <begin position="35"/>
        <end position="193"/>
    </location>
</feature>
<dbReference type="SUPFAM" id="SSF52980">
    <property type="entry name" value="Restriction endonuclease-like"/>
    <property type="match status" value="1"/>
</dbReference>
<dbReference type="Gene3D" id="3.90.1570.10">
    <property type="entry name" value="tt1808, chain A"/>
    <property type="match status" value="1"/>
</dbReference>
<dbReference type="InterPro" id="IPR012296">
    <property type="entry name" value="Nuclease_put_TT1808"/>
</dbReference>
<dbReference type="GO" id="GO:0004519">
    <property type="term" value="F:endonuclease activity"/>
    <property type="evidence" value="ECO:0007669"/>
    <property type="project" value="UniProtKB-KW"/>
</dbReference>
<dbReference type="AlphaFoldDB" id="A0A212QWZ5"/>
<dbReference type="Proteomes" id="UP000197025">
    <property type="component" value="Unassembled WGS sequence"/>
</dbReference>
<dbReference type="OrthoDB" id="511724at2"/>
<dbReference type="InterPro" id="IPR008538">
    <property type="entry name" value="Uma2"/>
</dbReference>
<dbReference type="InterPro" id="IPR011335">
    <property type="entry name" value="Restrct_endonuc-II-like"/>
</dbReference>
<gene>
    <name evidence="2" type="ORF">SAMN02746019_00007960</name>
</gene>
<dbReference type="PANTHER" id="PTHR34107:SF4">
    <property type="entry name" value="SLL1222 PROTEIN"/>
    <property type="match status" value="1"/>
</dbReference>
<evidence type="ECO:0000313" key="2">
    <source>
        <dbReference type="EMBL" id="SNB64232.1"/>
    </source>
</evidence>
<keyword evidence="2" id="KW-0378">Hydrolase</keyword>
<keyword evidence="2" id="KW-0540">Nuclease</keyword>
<evidence type="ECO:0000313" key="3">
    <source>
        <dbReference type="Proteomes" id="UP000197025"/>
    </source>
</evidence>
<name>A0A212QWZ5_9CHLR</name>
<dbReference type="InParanoid" id="A0A212QWZ5"/>
<dbReference type="RefSeq" id="WP_088571048.1">
    <property type="nucleotide sequence ID" value="NZ_FYEK01000027.1"/>
</dbReference>
<sequence length="216" mass="24908">MGVKMVVWTDRPRTFEAPYLARIGGWTLERYLTEAPEDQIWEFARGEVLVHSPATAEHQRLVGFLYRLLQEFCERTRWGEALTGPAALQILPDVVREPDVFVLAPEDIPHARGVPLTVRPVLIIEVTSPSTRTLDREEKAQDYAQAGVPEYWVVDPEHRELWVYRQSGETYQAERVTAGWVSSVAVRGFALRVEWLWQDPLPSAKECLEEIEQRNR</sequence>
<reference evidence="3" key="1">
    <citation type="submission" date="2017-06" db="EMBL/GenBank/DDBJ databases">
        <authorList>
            <person name="Varghese N."/>
            <person name="Submissions S."/>
        </authorList>
    </citation>
    <scope>NUCLEOTIDE SEQUENCE [LARGE SCALE GENOMIC DNA]</scope>
    <source>
        <strain evidence="3">JAD2</strain>
    </source>
</reference>